<keyword evidence="3" id="KW-0812">Transmembrane</keyword>
<sequence length="378" mass="42956">MLREIKILILLVPLIQSLPDGAPLSACKNMKPSFRRGSYESIDLEGHLELPINIRPIQGRPRKPPYSIILDKYIYNKNDQITIRVAANQTLGHIYFSGLLLQARKVSCKTDSGYHMEENAVGEFLLKLNNEPVGNALKYLDCFAYVMASWNGEGDDFSGNDDETQRPVLKIDDEEDIQPDTADNVERQAGDIFTHFTHEMHRTHDPLTPVPPVEIPDPLSVEAKIGRRLAEISDTLRLKRNKVDKYIDKLDMTQETAYEQFAQVARHIIQRGEINWGQIVALLYFGYRVGVYVLQRNWSKFFINVTQYVIRFLSAEHISEWIARNGGWRTVLHLVPEGVTTTITDYLPSAETTVTILGASLTVVGAFCLGLWLSRRLS</sequence>
<feature type="transmembrane region" description="Helical" evidence="3">
    <location>
        <begin position="354"/>
        <end position="373"/>
    </location>
</feature>
<reference evidence="6 7" key="1">
    <citation type="submission" date="2020-08" db="EMBL/GenBank/DDBJ databases">
        <authorList>
            <person name="Hejnol A."/>
        </authorList>
    </citation>
    <scope>NUCLEOTIDE SEQUENCE [LARGE SCALE GENOMIC DNA]</scope>
</reference>
<feature type="chain" id="PRO_5029810324" evidence="4">
    <location>
        <begin position="18"/>
        <end position="378"/>
    </location>
</feature>
<keyword evidence="3" id="KW-1133">Transmembrane helix</keyword>
<keyword evidence="2" id="KW-0053">Apoptosis</keyword>
<keyword evidence="3" id="KW-0472">Membrane</keyword>
<dbReference type="InterPro" id="IPR036834">
    <property type="entry name" value="Bcl-2-like_sf"/>
</dbReference>
<comment type="similarity">
    <text evidence="1">Belongs to the Bcl-2 family.</text>
</comment>
<keyword evidence="7" id="KW-1185">Reference proteome</keyword>
<evidence type="ECO:0000256" key="3">
    <source>
        <dbReference type="SAM" id="Phobius"/>
    </source>
</evidence>
<evidence type="ECO:0000256" key="4">
    <source>
        <dbReference type="SAM" id="SignalP"/>
    </source>
</evidence>
<dbReference type="GO" id="GO:0001836">
    <property type="term" value="P:release of cytochrome c from mitochondria"/>
    <property type="evidence" value="ECO:0007669"/>
    <property type="project" value="TreeGrafter"/>
</dbReference>
<accession>A0A7I8V8G5</accession>
<dbReference type="GO" id="GO:0051400">
    <property type="term" value="F:BH domain binding"/>
    <property type="evidence" value="ECO:0007669"/>
    <property type="project" value="TreeGrafter"/>
</dbReference>
<dbReference type="InterPro" id="IPR046371">
    <property type="entry name" value="Bcl-2_BH1-3"/>
</dbReference>
<evidence type="ECO:0000256" key="2">
    <source>
        <dbReference type="ARBA" id="ARBA00022703"/>
    </source>
</evidence>
<dbReference type="EMBL" id="CAJFCJ010000002">
    <property type="protein sequence ID" value="CAD5111879.1"/>
    <property type="molecule type" value="Genomic_DNA"/>
</dbReference>
<dbReference type="OrthoDB" id="6020735at2759"/>
<dbReference type="GO" id="GO:0008630">
    <property type="term" value="P:intrinsic apoptotic signaling pathway in response to DNA damage"/>
    <property type="evidence" value="ECO:0007669"/>
    <property type="project" value="TreeGrafter"/>
</dbReference>
<dbReference type="PANTHER" id="PTHR11256">
    <property type="entry name" value="BCL-2 RELATED"/>
    <property type="match status" value="1"/>
</dbReference>
<dbReference type="Pfam" id="PF02014">
    <property type="entry name" value="Reeler"/>
    <property type="match status" value="1"/>
</dbReference>
<dbReference type="AlphaFoldDB" id="A0A7I8V8G5"/>
<comment type="caution">
    <text evidence="6">The sequence shown here is derived from an EMBL/GenBank/DDBJ whole genome shotgun (WGS) entry which is preliminary data.</text>
</comment>
<evidence type="ECO:0000259" key="5">
    <source>
        <dbReference type="SMART" id="SM00337"/>
    </source>
</evidence>
<dbReference type="Proteomes" id="UP000549394">
    <property type="component" value="Unassembled WGS sequence"/>
</dbReference>
<dbReference type="PANTHER" id="PTHR11256:SF41">
    <property type="entry name" value="BCL-2 HOMOLOGOUS ANTAGONIST_KILLER"/>
    <property type="match status" value="1"/>
</dbReference>
<organism evidence="6 7">
    <name type="scientific">Dimorphilus gyrociliatus</name>
    <dbReference type="NCBI Taxonomy" id="2664684"/>
    <lineage>
        <taxon>Eukaryota</taxon>
        <taxon>Metazoa</taxon>
        <taxon>Spiralia</taxon>
        <taxon>Lophotrochozoa</taxon>
        <taxon>Annelida</taxon>
        <taxon>Polychaeta</taxon>
        <taxon>Polychaeta incertae sedis</taxon>
        <taxon>Dinophilidae</taxon>
        <taxon>Dimorphilus</taxon>
    </lineage>
</organism>
<dbReference type="InterPro" id="IPR002861">
    <property type="entry name" value="Reeler_dom"/>
</dbReference>
<dbReference type="Pfam" id="PF00452">
    <property type="entry name" value="Bcl-2"/>
    <property type="match status" value="1"/>
</dbReference>
<protein>
    <submittedName>
        <fullName evidence="6">DgyrCDS1142</fullName>
    </submittedName>
</protein>
<dbReference type="Gene3D" id="1.10.437.10">
    <property type="entry name" value="Blc2-like"/>
    <property type="match status" value="1"/>
</dbReference>
<name>A0A7I8V8G5_9ANNE</name>
<keyword evidence="4" id="KW-0732">Signal</keyword>
<feature type="domain" description="Bcl-2 Bcl-2 homology region 1-3" evidence="5">
    <location>
        <begin position="229"/>
        <end position="328"/>
    </location>
</feature>
<evidence type="ECO:0000256" key="1">
    <source>
        <dbReference type="ARBA" id="ARBA00009458"/>
    </source>
</evidence>
<dbReference type="CDD" id="cd06845">
    <property type="entry name" value="Bcl-2_like"/>
    <property type="match status" value="1"/>
</dbReference>
<dbReference type="SMART" id="SM00337">
    <property type="entry name" value="BCL"/>
    <property type="match status" value="1"/>
</dbReference>
<dbReference type="GO" id="GO:0015288">
    <property type="term" value="F:porin activity"/>
    <property type="evidence" value="ECO:0007669"/>
    <property type="project" value="TreeGrafter"/>
</dbReference>
<dbReference type="PROSITE" id="PS50062">
    <property type="entry name" value="BCL2_FAMILY"/>
    <property type="match status" value="1"/>
</dbReference>
<dbReference type="SUPFAM" id="SSF56854">
    <property type="entry name" value="Bcl-2 inhibitors of programmed cell death"/>
    <property type="match status" value="1"/>
</dbReference>
<gene>
    <name evidence="6" type="ORF">DGYR_LOCUS1107</name>
</gene>
<proteinExistence type="inferred from homology"/>
<dbReference type="GO" id="GO:0097192">
    <property type="term" value="P:extrinsic apoptotic signaling pathway in absence of ligand"/>
    <property type="evidence" value="ECO:0007669"/>
    <property type="project" value="TreeGrafter"/>
</dbReference>
<dbReference type="InterPro" id="IPR002475">
    <property type="entry name" value="Bcl2-like"/>
</dbReference>
<evidence type="ECO:0000313" key="7">
    <source>
        <dbReference type="Proteomes" id="UP000549394"/>
    </source>
</evidence>
<feature type="signal peptide" evidence="4">
    <location>
        <begin position="1"/>
        <end position="17"/>
    </location>
</feature>
<evidence type="ECO:0000313" key="6">
    <source>
        <dbReference type="EMBL" id="CAD5111879.1"/>
    </source>
</evidence>
<dbReference type="GO" id="GO:0042981">
    <property type="term" value="P:regulation of apoptotic process"/>
    <property type="evidence" value="ECO:0007669"/>
    <property type="project" value="InterPro"/>
</dbReference>
<dbReference type="GO" id="GO:0005741">
    <property type="term" value="C:mitochondrial outer membrane"/>
    <property type="evidence" value="ECO:0007669"/>
    <property type="project" value="TreeGrafter"/>
</dbReference>
<dbReference type="InterPro" id="IPR026298">
    <property type="entry name" value="Bcl-2_fam"/>
</dbReference>